<dbReference type="PANTHER" id="PTHR30213">
    <property type="entry name" value="INNER MEMBRANE PROTEIN YHJD"/>
    <property type="match status" value="1"/>
</dbReference>
<reference evidence="8 9" key="1">
    <citation type="submission" date="2017-09" db="EMBL/GenBank/DDBJ databases">
        <authorList>
            <person name="Ehlers B."/>
            <person name="Leendertz F.H."/>
        </authorList>
    </citation>
    <scope>NUCLEOTIDE SEQUENCE [LARGE SCALE GENOMIC DNA]</scope>
    <source>
        <strain evidence="8 9">USBA 140</strain>
    </source>
</reference>
<dbReference type="GO" id="GO:0005886">
    <property type="term" value="C:plasma membrane"/>
    <property type="evidence" value="ECO:0007669"/>
    <property type="project" value="UniProtKB-SubCell"/>
</dbReference>
<dbReference type="NCBIfam" id="TIGR00765">
    <property type="entry name" value="yihY_not_rbn"/>
    <property type="match status" value="1"/>
</dbReference>
<dbReference type="Proteomes" id="UP000219621">
    <property type="component" value="Unassembled WGS sequence"/>
</dbReference>
<feature type="transmembrane region" description="Helical" evidence="7">
    <location>
        <begin position="271"/>
        <end position="294"/>
    </location>
</feature>
<feature type="region of interest" description="Disordered" evidence="6">
    <location>
        <begin position="1"/>
        <end position="22"/>
    </location>
</feature>
<feature type="compositionally biased region" description="Low complexity" evidence="6">
    <location>
        <begin position="1"/>
        <end position="17"/>
    </location>
</feature>
<keyword evidence="5 7" id="KW-0472">Membrane</keyword>
<evidence type="ECO:0000256" key="7">
    <source>
        <dbReference type="SAM" id="Phobius"/>
    </source>
</evidence>
<dbReference type="InterPro" id="IPR017039">
    <property type="entry name" value="Virul_fac_BrkB"/>
</dbReference>
<evidence type="ECO:0000313" key="8">
    <source>
        <dbReference type="EMBL" id="SOD98128.1"/>
    </source>
</evidence>
<feature type="transmembrane region" description="Helical" evidence="7">
    <location>
        <begin position="50"/>
        <end position="79"/>
    </location>
</feature>
<evidence type="ECO:0000256" key="3">
    <source>
        <dbReference type="ARBA" id="ARBA00022692"/>
    </source>
</evidence>
<evidence type="ECO:0000313" key="9">
    <source>
        <dbReference type="Proteomes" id="UP000219621"/>
    </source>
</evidence>
<evidence type="ECO:0000256" key="4">
    <source>
        <dbReference type="ARBA" id="ARBA00022989"/>
    </source>
</evidence>
<keyword evidence="3 7" id="KW-0812">Transmembrane</keyword>
<dbReference type="Pfam" id="PF03631">
    <property type="entry name" value="Virul_fac_BrkB"/>
    <property type="match status" value="1"/>
</dbReference>
<organism evidence="8 9">
    <name type="scientific">Caenispirillum bisanense</name>
    <dbReference type="NCBI Taxonomy" id="414052"/>
    <lineage>
        <taxon>Bacteria</taxon>
        <taxon>Pseudomonadati</taxon>
        <taxon>Pseudomonadota</taxon>
        <taxon>Alphaproteobacteria</taxon>
        <taxon>Rhodospirillales</taxon>
        <taxon>Novispirillaceae</taxon>
        <taxon>Caenispirillum</taxon>
    </lineage>
</organism>
<feature type="transmembrane region" description="Helical" evidence="7">
    <location>
        <begin position="161"/>
        <end position="187"/>
    </location>
</feature>
<feature type="transmembrane region" description="Helical" evidence="7">
    <location>
        <begin position="207"/>
        <end position="225"/>
    </location>
</feature>
<dbReference type="AlphaFoldDB" id="A0A286GRH5"/>
<feature type="transmembrane region" description="Helical" evidence="7">
    <location>
        <begin position="111"/>
        <end position="131"/>
    </location>
</feature>
<keyword evidence="9" id="KW-1185">Reference proteome</keyword>
<dbReference type="OrthoDB" id="9781030at2"/>
<proteinExistence type="predicted"/>
<feature type="transmembrane region" description="Helical" evidence="7">
    <location>
        <begin position="237"/>
        <end position="259"/>
    </location>
</feature>
<dbReference type="RefSeq" id="WP_097280303.1">
    <property type="nucleotide sequence ID" value="NZ_OCNJ01000007.1"/>
</dbReference>
<accession>A0A286GRH5</accession>
<dbReference type="PANTHER" id="PTHR30213:SF0">
    <property type="entry name" value="UPF0761 MEMBRANE PROTEIN YIHY"/>
    <property type="match status" value="1"/>
</dbReference>
<keyword evidence="2" id="KW-1003">Cell membrane</keyword>
<name>A0A286GRH5_9PROT</name>
<evidence type="ECO:0000256" key="1">
    <source>
        <dbReference type="ARBA" id="ARBA00004651"/>
    </source>
</evidence>
<keyword evidence="4 7" id="KW-1133">Transmembrane helix</keyword>
<evidence type="ECO:0000256" key="5">
    <source>
        <dbReference type="ARBA" id="ARBA00023136"/>
    </source>
</evidence>
<sequence length="317" mass="34048">MPPGSATRPATQDAPPAARRRRRGRLDRIPLVWLWRFLLRVQKRIGQDNLNVVAAGVAFYGLLALFPFLAALVSVFGLVADPATVREQMQTLEAAVPADAYAIIDDQMEQLAARGGSLSISLIVSTAIALYSSTRGIKAIMGALNIVYAEAENRNIVKQNLVALGLTAATLLGMVVALLLIVVLPAAFSAVGLTGDGTAEVLLGGRWLLMAAGVLLALNVIYHVAPNRPRARFRLLSWGSVVAAVLWLVASMLFSWYVASFASYNETYGSLGAVVVLLMWFFVGSYAVLVGAEIDAELGARRRSAHESPPPEPARRR</sequence>
<comment type="subcellular location">
    <subcellularLocation>
        <location evidence="1">Cell membrane</location>
        <topology evidence="1">Multi-pass membrane protein</topology>
    </subcellularLocation>
</comment>
<protein>
    <submittedName>
        <fullName evidence="8">Membrane protein</fullName>
    </submittedName>
</protein>
<evidence type="ECO:0000256" key="2">
    <source>
        <dbReference type="ARBA" id="ARBA00022475"/>
    </source>
</evidence>
<dbReference type="EMBL" id="OCNJ01000007">
    <property type="protein sequence ID" value="SOD98128.1"/>
    <property type="molecule type" value="Genomic_DNA"/>
</dbReference>
<gene>
    <name evidence="8" type="ORF">SAMN05421508_107206</name>
</gene>
<evidence type="ECO:0000256" key="6">
    <source>
        <dbReference type="SAM" id="MobiDB-lite"/>
    </source>
</evidence>
<dbReference type="PIRSF" id="PIRSF035875">
    <property type="entry name" value="RNase_BN"/>
    <property type="match status" value="1"/>
</dbReference>